<protein>
    <submittedName>
        <fullName evidence="3">Uncharacterized protein</fullName>
    </submittedName>
</protein>
<keyword evidence="4" id="KW-1185">Reference proteome</keyword>
<keyword evidence="2" id="KW-0472">Membrane</keyword>
<reference evidence="3" key="3">
    <citation type="submission" date="2021-05" db="UniProtKB">
        <authorList>
            <consortium name="EnsemblPlants"/>
        </authorList>
    </citation>
    <scope>IDENTIFICATION</scope>
    <source>
        <strain evidence="3">cv. B73</strain>
    </source>
</reference>
<evidence type="ECO:0000313" key="4">
    <source>
        <dbReference type="Proteomes" id="UP000007305"/>
    </source>
</evidence>
<organism evidence="3 4">
    <name type="scientific">Zea mays</name>
    <name type="common">Maize</name>
    <dbReference type="NCBI Taxonomy" id="4577"/>
    <lineage>
        <taxon>Eukaryota</taxon>
        <taxon>Viridiplantae</taxon>
        <taxon>Streptophyta</taxon>
        <taxon>Embryophyta</taxon>
        <taxon>Tracheophyta</taxon>
        <taxon>Spermatophyta</taxon>
        <taxon>Magnoliopsida</taxon>
        <taxon>Liliopsida</taxon>
        <taxon>Poales</taxon>
        <taxon>Poaceae</taxon>
        <taxon>PACMAD clade</taxon>
        <taxon>Panicoideae</taxon>
        <taxon>Andropogonodae</taxon>
        <taxon>Andropogoneae</taxon>
        <taxon>Tripsacinae</taxon>
        <taxon>Zea</taxon>
    </lineage>
</organism>
<evidence type="ECO:0000256" key="2">
    <source>
        <dbReference type="SAM" id="Phobius"/>
    </source>
</evidence>
<reference evidence="3" key="2">
    <citation type="submission" date="2019-07" db="EMBL/GenBank/DDBJ databases">
        <authorList>
            <person name="Seetharam A."/>
            <person name="Woodhouse M."/>
            <person name="Cannon E."/>
        </authorList>
    </citation>
    <scope>NUCLEOTIDE SEQUENCE [LARGE SCALE GENOMIC DNA]</scope>
    <source>
        <strain evidence="3">cv. B73</strain>
    </source>
</reference>
<evidence type="ECO:0000256" key="1">
    <source>
        <dbReference type="ARBA" id="ARBA00023277"/>
    </source>
</evidence>
<dbReference type="PANTHER" id="PTHR31268">
    <property type="match status" value="1"/>
</dbReference>
<sequence>MNSYKVAQVSSDCSPLLEAEQAESLGIELLEMVPSREDEIKLKEYREDAVSTFIVDDYVRLEFKGSTFTGSWKSFSSPKISSTFLVVIAIVSNGIVIYVWMMKTVLLDVKSTNTIVQIKSKIGALEGIGNRQKALFFAGIMQMFERKIGRLSTLFLAMEEGFLALVSSLVLKIWNLNEHSDVVGAFNCQGTGWCRVAKKNLIHDHQPGTVSGVIRAQDVKHLARVTDHG</sequence>
<feature type="transmembrane region" description="Helical" evidence="2">
    <location>
        <begin position="80"/>
        <end position="101"/>
    </location>
</feature>
<dbReference type="Pfam" id="PF05691">
    <property type="entry name" value="Raffinose_syn"/>
    <property type="match status" value="1"/>
</dbReference>
<dbReference type="Proteomes" id="UP000007305">
    <property type="component" value="Chromosome 1"/>
</dbReference>
<proteinExistence type="predicted"/>
<keyword evidence="2" id="KW-1133">Transmembrane helix</keyword>
<reference evidence="4" key="1">
    <citation type="submission" date="2015-12" db="EMBL/GenBank/DDBJ databases">
        <title>Update maize B73 reference genome by single molecule sequencing technologies.</title>
        <authorList>
            <consortium name="Maize Genome Sequencing Project"/>
            <person name="Ware D."/>
        </authorList>
    </citation>
    <scope>NUCLEOTIDE SEQUENCE [LARGE SCALE GENOMIC DNA]</scope>
    <source>
        <strain evidence="4">cv. B73</strain>
    </source>
</reference>
<keyword evidence="1" id="KW-0119">Carbohydrate metabolism</keyword>
<dbReference type="SUPFAM" id="SSF54236">
    <property type="entry name" value="Ubiquitin-like"/>
    <property type="match status" value="1"/>
</dbReference>
<dbReference type="Gene3D" id="3.10.20.90">
    <property type="entry name" value="Phosphatidylinositol 3-kinase Catalytic Subunit, Chain A, domain 1"/>
    <property type="match status" value="1"/>
</dbReference>
<keyword evidence="2" id="KW-0812">Transmembrane</keyword>
<dbReference type="Gramene" id="Zm00001eb033890_T001">
    <property type="protein sequence ID" value="Zm00001eb033890_P001"/>
    <property type="gene ID" value="Zm00001eb033890"/>
</dbReference>
<accession>A0A804LSS9</accession>
<dbReference type="InParanoid" id="A0A804LSS9"/>
<dbReference type="InterPro" id="IPR008811">
    <property type="entry name" value="Glycosyl_hydrolases_36"/>
</dbReference>
<dbReference type="EnsemblPlants" id="Zm00001eb033890_T001">
    <property type="protein sequence ID" value="Zm00001eb033890_P001"/>
    <property type="gene ID" value="Zm00001eb033890"/>
</dbReference>
<name>A0A804LSS9_MAIZE</name>
<dbReference type="PANTHER" id="PTHR31268:SF29">
    <property type="entry name" value="GALACTINOL--SUCROSE GALACTOSYLTRANSFERASE 1-RELATED"/>
    <property type="match status" value="1"/>
</dbReference>
<evidence type="ECO:0000313" key="3">
    <source>
        <dbReference type="EnsemblPlants" id="Zm00001eb033890_P001"/>
    </source>
</evidence>
<dbReference type="AlphaFoldDB" id="A0A804LSS9"/>
<dbReference type="InterPro" id="IPR029071">
    <property type="entry name" value="Ubiquitin-like_domsf"/>
</dbReference>